<dbReference type="InParanoid" id="A0A316YSP3"/>
<feature type="transmembrane region" description="Helical" evidence="2">
    <location>
        <begin position="14"/>
        <end position="35"/>
    </location>
</feature>
<feature type="region of interest" description="Disordered" evidence="1">
    <location>
        <begin position="298"/>
        <end position="325"/>
    </location>
</feature>
<reference evidence="3" key="1">
    <citation type="journal article" date="2018" name="Mol. Biol. Evol.">
        <title>Broad Genomic Sampling Reveals a Smut Pathogenic Ancestry of the Fungal Clade Ustilaginomycotina.</title>
        <authorList>
            <person name="Kijpornyongpan T."/>
            <person name="Mondo S.J."/>
            <person name="Barry K."/>
            <person name="Sandor L."/>
            <person name="Lee J."/>
            <person name="Lipzen A."/>
            <person name="Pangilinan J."/>
            <person name="LaButti K."/>
            <person name="Hainaut M."/>
            <person name="Henrissat B."/>
            <person name="Grigoriev I.V."/>
            <person name="Spatafora J.W."/>
            <person name="Aime M.C."/>
        </authorList>
    </citation>
    <scope>NUCLEOTIDE SEQUENCE [LARGE SCALE GENOMIC DNA]</scope>
    <source>
        <strain evidence="3">MCA 4198</strain>
    </source>
</reference>
<evidence type="ECO:0000313" key="3">
    <source>
        <dbReference type="EMBL" id="PWN90745.1"/>
    </source>
</evidence>
<feature type="transmembrane region" description="Helical" evidence="2">
    <location>
        <begin position="87"/>
        <end position="110"/>
    </location>
</feature>
<dbReference type="GeneID" id="37043725"/>
<keyword evidence="2" id="KW-0812">Transmembrane</keyword>
<keyword evidence="2" id="KW-0472">Membrane</keyword>
<feature type="compositionally biased region" description="Polar residues" evidence="1">
    <location>
        <begin position="187"/>
        <end position="204"/>
    </location>
</feature>
<keyword evidence="4" id="KW-1185">Reference proteome</keyword>
<sequence>MIWREWSKTACQHIYRWDAFVSAFVVGSCSLFLAVRTATIWAWSRIIVIPTSILWLAEAGLILWAAYDQKPNETVPFCISEETNQNIVVLYIAPLVFDTVMVMLVVAKALEIGKRYNSSIGPTMQFLLRDGFFYLLGIWTVNLIAVITQTQRIDPAAQPINASLATIGTSIFCSRLALATRNLRSRSVGTTWNPPSPKVQQGESPSPPPQFDSKLESGRLGRNGVRITTTSVNDSRQSLSHAHAGGPTAFSLLASSPRIMNEIGAAHEIQQARGTYNRSASSYNQTNPYLLPEDGLLDRNGAGDDIENLESRPSTSSSHLPRGYS</sequence>
<dbReference type="PROSITE" id="PS51257">
    <property type="entry name" value="PROKAR_LIPOPROTEIN"/>
    <property type="match status" value="1"/>
</dbReference>
<evidence type="ECO:0000313" key="4">
    <source>
        <dbReference type="Proteomes" id="UP000245768"/>
    </source>
</evidence>
<dbReference type="AlphaFoldDB" id="A0A316YSP3"/>
<accession>A0A316YSP3</accession>
<dbReference type="STRING" id="215250.A0A316YSP3"/>
<dbReference type="OrthoDB" id="3353364at2759"/>
<organism evidence="3 4">
    <name type="scientific">Acaromyces ingoldii</name>
    <dbReference type="NCBI Taxonomy" id="215250"/>
    <lineage>
        <taxon>Eukaryota</taxon>
        <taxon>Fungi</taxon>
        <taxon>Dikarya</taxon>
        <taxon>Basidiomycota</taxon>
        <taxon>Ustilaginomycotina</taxon>
        <taxon>Exobasidiomycetes</taxon>
        <taxon>Exobasidiales</taxon>
        <taxon>Cryptobasidiaceae</taxon>
        <taxon>Acaromyces</taxon>
    </lineage>
</organism>
<feature type="transmembrane region" description="Helical" evidence="2">
    <location>
        <begin position="131"/>
        <end position="148"/>
    </location>
</feature>
<gene>
    <name evidence="3" type="ORF">FA10DRAFT_267186</name>
</gene>
<dbReference type="Proteomes" id="UP000245768">
    <property type="component" value="Unassembled WGS sequence"/>
</dbReference>
<protein>
    <submittedName>
        <fullName evidence="3">Uncharacterized protein</fullName>
    </submittedName>
</protein>
<evidence type="ECO:0000256" key="1">
    <source>
        <dbReference type="SAM" id="MobiDB-lite"/>
    </source>
</evidence>
<dbReference type="RefSeq" id="XP_025377943.1">
    <property type="nucleotide sequence ID" value="XM_025521809.1"/>
</dbReference>
<dbReference type="EMBL" id="KZ819636">
    <property type="protein sequence ID" value="PWN90745.1"/>
    <property type="molecule type" value="Genomic_DNA"/>
</dbReference>
<proteinExistence type="predicted"/>
<feature type="transmembrane region" description="Helical" evidence="2">
    <location>
        <begin position="47"/>
        <end position="67"/>
    </location>
</feature>
<feature type="region of interest" description="Disordered" evidence="1">
    <location>
        <begin position="187"/>
        <end position="222"/>
    </location>
</feature>
<name>A0A316YSP3_9BASI</name>
<evidence type="ECO:0000256" key="2">
    <source>
        <dbReference type="SAM" id="Phobius"/>
    </source>
</evidence>
<keyword evidence="2" id="KW-1133">Transmembrane helix</keyword>